<protein>
    <submittedName>
        <fullName evidence="2">Uncharacterized protein</fullName>
    </submittedName>
</protein>
<evidence type="ECO:0000313" key="3">
    <source>
        <dbReference type="Proteomes" id="UP000584374"/>
    </source>
</evidence>
<feature type="region of interest" description="Disordered" evidence="1">
    <location>
        <begin position="1"/>
        <end position="44"/>
    </location>
</feature>
<name>A0A840QI28_9PSEU</name>
<gene>
    <name evidence="2" type="ORF">BJ970_004517</name>
</gene>
<keyword evidence="3" id="KW-1185">Reference proteome</keyword>
<evidence type="ECO:0000313" key="2">
    <source>
        <dbReference type="EMBL" id="MBB5156983.1"/>
    </source>
</evidence>
<sequence length="103" mass="9963">MDRPAGPAACVQPGDFGGPPGGLGLGLPRRGGGQRAEPSGGLPPPGVFGLGVLGGGGGAPDLVLDCAAAPDRAIRSRATGPGRLAERLSAATTVGDHRGFSAW</sequence>
<evidence type="ECO:0000256" key="1">
    <source>
        <dbReference type="SAM" id="MobiDB-lite"/>
    </source>
</evidence>
<comment type="caution">
    <text evidence="2">The sequence shown here is derived from an EMBL/GenBank/DDBJ whole genome shotgun (WGS) entry which is preliminary data.</text>
</comment>
<feature type="compositionally biased region" description="Gly residues" evidence="1">
    <location>
        <begin position="15"/>
        <end position="34"/>
    </location>
</feature>
<organism evidence="2 3">
    <name type="scientific">Saccharopolyspora phatthalungensis</name>
    <dbReference type="NCBI Taxonomy" id="664693"/>
    <lineage>
        <taxon>Bacteria</taxon>
        <taxon>Bacillati</taxon>
        <taxon>Actinomycetota</taxon>
        <taxon>Actinomycetes</taxon>
        <taxon>Pseudonocardiales</taxon>
        <taxon>Pseudonocardiaceae</taxon>
        <taxon>Saccharopolyspora</taxon>
    </lineage>
</organism>
<reference evidence="2 3" key="1">
    <citation type="submission" date="2020-08" db="EMBL/GenBank/DDBJ databases">
        <title>Sequencing the genomes of 1000 actinobacteria strains.</title>
        <authorList>
            <person name="Klenk H.-P."/>
        </authorList>
    </citation>
    <scope>NUCLEOTIDE SEQUENCE [LARGE SCALE GENOMIC DNA]</scope>
    <source>
        <strain evidence="2 3">DSM 45584</strain>
    </source>
</reference>
<accession>A0A840QI28</accession>
<dbReference type="EMBL" id="JACHIW010000001">
    <property type="protein sequence ID" value="MBB5156983.1"/>
    <property type="molecule type" value="Genomic_DNA"/>
</dbReference>
<dbReference type="RefSeq" id="WP_184728013.1">
    <property type="nucleotide sequence ID" value="NZ_JACHIW010000001.1"/>
</dbReference>
<proteinExistence type="predicted"/>
<dbReference type="Proteomes" id="UP000584374">
    <property type="component" value="Unassembled WGS sequence"/>
</dbReference>
<dbReference type="AlphaFoldDB" id="A0A840QI28"/>